<dbReference type="Gene3D" id="3.30.420.10">
    <property type="entry name" value="Ribonuclease H-like superfamily/Ribonuclease H"/>
    <property type="match status" value="2"/>
</dbReference>
<dbReference type="SUPFAM" id="SSF56672">
    <property type="entry name" value="DNA/RNA polymerases"/>
    <property type="match status" value="1"/>
</dbReference>
<dbReference type="InterPro" id="IPR021109">
    <property type="entry name" value="Peptidase_aspartic_dom_sf"/>
</dbReference>
<dbReference type="GO" id="GO:0008270">
    <property type="term" value="F:zinc ion binding"/>
    <property type="evidence" value="ECO:0007669"/>
    <property type="project" value="InterPro"/>
</dbReference>
<feature type="compositionally biased region" description="Polar residues" evidence="10">
    <location>
        <begin position="208"/>
        <end position="224"/>
    </location>
</feature>
<feature type="compositionally biased region" description="Basic and acidic residues" evidence="10">
    <location>
        <begin position="258"/>
        <end position="267"/>
    </location>
</feature>
<name>A0A7D9HVJ3_PARCT</name>
<keyword evidence="4" id="KW-0255">Endonuclease</keyword>
<dbReference type="InterPro" id="IPR001584">
    <property type="entry name" value="Integrase_cat-core"/>
</dbReference>
<evidence type="ECO:0000256" key="10">
    <source>
        <dbReference type="SAM" id="MobiDB-lite"/>
    </source>
</evidence>
<evidence type="ECO:0000256" key="8">
    <source>
        <dbReference type="ARBA" id="ARBA00022908"/>
    </source>
</evidence>
<protein>
    <submittedName>
        <fullName evidence="11">Transposon Tf2-9 poly</fullName>
    </submittedName>
</protein>
<feature type="compositionally biased region" description="Low complexity" evidence="10">
    <location>
        <begin position="1351"/>
        <end position="1363"/>
    </location>
</feature>
<dbReference type="InterPro" id="IPR041577">
    <property type="entry name" value="RT_RNaseH_2"/>
</dbReference>
<dbReference type="GO" id="GO:0004519">
    <property type="term" value="F:endonuclease activity"/>
    <property type="evidence" value="ECO:0007669"/>
    <property type="project" value="UniProtKB-KW"/>
</dbReference>
<dbReference type="InterPro" id="IPR040676">
    <property type="entry name" value="DUF5641"/>
</dbReference>
<dbReference type="CDD" id="cd09274">
    <property type="entry name" value="RNase_HI_RT_Ty3"/>
    <property type="match status" value="1"/>
</dbReference>
<dbReference type="GO" id="GO:0003723">
    <property type="term" value="F:RNA binding"/>
    <property type="evidence" value="ECO:0007669"/>
    <property type="project" value="UniProtKB-KW"/>
</dbReference>
<comment type="caution">
    <text evidence="11">The sequence shown here is derived from an EMBL/GenBank/DDBJ whole genome shotgun (WGS) entry which is preliminary data.</text>
</comment>
<dbReference type="Pfam" id="PF03732">
    <property type="entry name" value="Retrotrans_gag"/>
    <property type="match status" value="1"/>
</dbReference>
<dbReference type="Gene3D" id="4.10.60.10">
    <property type="entry name" value="Zinc finger, CCHC-type"/>
    <property type="match status" value="1"/>
</dbReference>
<evidence type="ECO:0000256" key="2">
    <source>
        <dbReference type="ARBA" id="ARBA00022695"/>
    </source>
</evidence>
<dbReference type="Gene3D" id="3.30.70.270">
    <property type="match status" value="2"/>
</dbReference>
<dbReference type="EMBL" id="CACRXK020001765">
    <property type="protein sequence ID" value="CAB3990983.1"/>
    <property type="molecule type" value="Genomic_DNA"/>
</dbReference>
<dbReference type="GO" id="GO:0003964">
    <property type="term" value="F:RNA-directed DNA polymerase activity"/>
    <property type="evidence" value="ECO:0007669"/>
    <property type="project" value="UniProtKB-KW"/>
</dbReference>
<dbReference type="PANTHER" id="PTHR37984:SF11">
    <property type="entry name" value="INTEGRASE CATALYTIC DOMAIN-CONTAINING PROTEIN"/>
    <property type="match status" value="1"/>
</dbReference>
<dbReference type="Gene3D" id="3.10.10.10">
    <property type="entry name" value="HIV Type 1 Reverse Transcriptase, subunit A, domain 1"/>
    <property type="match status" value="1"/>
</dbReference>
<dbReference type="PANTHER" id="PTHR37984">
    <property type="entry name" value="PROTEIN CBG26694"/>
    <property type="match status" value="1"/>
</dbReference>
<keyword evidence="12" id="KW-1185">Reference proteome</keyword>
<dbReference type="GO" id="GO:0006508">
    <property type="term" value="P:proteolysis"/>
    <property type="evidence" value="ECO:0007669"/>
    <property type="project" value="InterPro"/>
</dbReference>
<dbReference type="InterPro" id="IPR043128">
    <property type="entry name" value="Rev_trsase/Diguanyl_cyclase"/>
</dbReference>
<feature type="compositionally biased region" description="Basic and acidic residues" evidence="10">
    <location>
        <begin position="1334"/>
        <end position="1349"/>
    </location>
</feature>
<dbReference type="GO" id="GO:0004190">
    <property type="term" value="F:aspartic-type endopeptidase activity"/>
    <property type="evidence" value="ECO:0007669"/>
    <property type="project" value="InterPro"/>
</dbReference>
<gene>
    <name evidence="11" type="ORF">PACLA_8A018401</name>
</gene>
<dbReference type="InterPro" id="IPR041588">
    <property type="entry name" value="Integrase_H2C2"/>
</dbReference>
<dbReference type="OrthoDB" id="8039770at2759"/>
<evidence type="ECO:0000256" key="9">
    <source>
        <dbReference type="ARBA" id="ARBA00022918"/>
    </source>
</evidence>
<accession>A0A7D9HVJ3</accession>
<keyword evidence="8" id="KW-0229">DNA integration</keyword>
<evidence type="ECO:0000256" key="3">
    <source>
        <dbReference type="ARBA" id="ARBA00022722"/>
    </source>
</evidence>
<evidence type="ECO:0000313" key="12">
    <source>
        <dbReference type="Proteomes" id="UP001152795"/>
    </source>
</evidence>
<dbReference type="InterPro" id="IPR001969">
    <property type="entry name" value="Aspartic_peptidase_AS"/>
</dbReference>
<keyword evidence="2" id="KW-0548">Nucleotidyltransferase</keyword>
<dbReference type="Gene3D" id="1.10.340.70">
    <property type="match status" value="1"/>
</dbReference>
<dbReference type="Proteomes" id="UP001152795">
    <property type="component" value="Unassembled WGS sequence"/>
</dbReference>
<dbReference type="Pfam" id="PF17921">
    <property type="entry name" value="Integrase_H2C2"/>
    <property type="match status" value="1"/>
</dbReference>
<dbReference type="Pfam" id="PF00078">
    <property type="entry name" value="RVT_1"/>
    <property type="match status" value="1"/>
</dbReference>
<keyword evidence="5" id="KW-0378">Hydrolase</keyword>
<dbReference type="Pfam" id="PF00665">
    <property type="entry name" value="rve"/>
    <property type="match status" value="1"/>
</dbReference>
<keyword evidence="7" id="KW-0694">RNA-binding</keyword>
<evidence type="ECO:0000256" key="1">
    <source>
        <dbReference type="ARBA" id="ARBA00022679"/>
    </source>
</evidence>
<organism evidence="11 12">
    <name type="scientific">Paramuricea clavata</name>
    <name type="common">Red gorgonian</name>
    <name type="synonym">Violescent sea-whip</name>
    <dbReference type="NCBI Taxonomy" id="317549"/>
    <lineage>
        <taxon>Eukaryota</taxon>
        <taxon>Metazoa</taxon>
        <taxon>Cnidaria</taxon>
        <taxon>Anthozoa</taxon>
        <taxon>Octocorallia</taxon>
        <taxon>Malacalcyonacea</taxon>
        <taxon>Plexauridae</taxon>
        <taxon>Paramuricea</taxon>
    </lineage>
</organism>
<dbReference type="InterPro" id="IPR005162">
    <property type="entry name" value="Retrotrans_gag_dom"/>
</dbReference>
<feature type="region of interest" description="Disordered" evidence="10">
    <location>
        <begin position="1230"/>
        <end position="1272"/>
    </location>
</feature>
<dbReference type="Gene3D" id="2.40.70.10">
    <property type="entry name" value="Acid Proteases"/>
    <property type="match status" value="1"/>
</dbReference>
<keyword evidence="9" id="KW-0695">RNA-directed DNA polymerase</keyword>
<evidence type="ECO:0000256" key="6">
    <source>
        <dbReference type="ARBA" id="ARBA00022842"/>
    </source>
</evidence>
<dbReference type="InterPro" id="IPR012337">
    <property type="entry name" value="RNaseH-like_sf"/>
</dbReference>
<dbReference type="SMART" id="SM00343">
    <property type="entry name" value="ZnF_C2HC"/>
    <property type="match status" value="1"/>
</dbReference>
<evidence type="ECO:0000313" key="11">
    <source>
        <dbReference type="EMBL" id="CAB3990983.1"/>
    </source>
</evidence>
<feature type="non-terminal residue" evidence="11">
    <location>
        <position position="1"/>
    </location>
</feature>
<dbReference type="InterPro" id="IPR000477">
    <property type="entry name" value="RT_dom"/>
</dbReference>
<dbReference type="Pfam" id="PF18701">
    <property type="entry name" value="DUF5641"/>
    <property type="match status" value="1"/>
</dbReference>
<sequence>MDTEGQDINAENASSSTTSNATNATTTSQVPRSGLPPFPPFNPHQDTATVGQRWTKWVRRFENLLISLREFDSTVRRGLLLTYVGESANDIFDILPDTGTTYQEAIDCFTQHFVPQGNTDMAIFDFRELKQGSNETLNEYYRRLKTKAVQCNFHSEEAEIKTQIIHKTRDSRLRKKALRETMTLKQILDYGNTLERTDEQSKRLDNASKFQSESNETVNYNYNEKNSKQHRKFPTSGGSNSRYRTPKKPDSRFLGNKYQKEAPDSGRKSQTCRNCGGKFPHKDGIESCPARGKPCHNCKKIGHFAKYCRSQSKDSGNVRHVNQEKSRDYLQESDDEFLFTVNTSSGKHPETQVQIGHTKVNILIDSGASVNLLNYPIFQQIQKDDNRIKLQKTNARIFAYGTPTPLELAGEFQAIITSASGTFKIAKFYVAQKKSKCILGYESSSSLGLIILNINTLNPVQQDHDVRRIINKHPKLFEGTGNLKGREVKLEIDPTITPVAQTNRKIPHSMKTKVNKKLQEMREERIIEKVEGATPWLSPLIAIPKKSGDLRLVLDMRIPNTALVRRRVQIPTVNEILQKMEGAKVFTEVDLSQGYLQLTLAEESRHITAFSTPEDGPHRFTRLIMGASPSGEHFHEIIHELIKEVPDCANISDNIWLWSKDRETHLKRLDQLLTILRTNGITLKLPKCSFAVPQINVFGHIVSEKGIRPDSTKVEAITNAPHPTTASEVRSFLGLTNYCSRYIPDYSSLTFPLRQLTKKNVTFHWDHSHEKAFQSLKNAITTSPVLAHYNLTAETKVVVDASPWALGAVLLQKQADDNYRPIAYGSRSLTDVEQKYGHIEKEGLAIVFGCEHFHMYLYGRSFELETDHRPLEHIYKAKLQSKPTSARLERWRLRLQEYDFHVIYRPGPSNLADSLSRLPKDGKDGSKRSNMEACADRYVHYMTQAQTPNAMKLEEIQRETLADPELQQIKQNLQNNQVYKLPKAYKLIAHELCITDQDILLRGDRIVLPNKLRQQAISLAHEDHAGMVRCKQRLRSKLWWPEMDKQVEERIRCCHPCQLVSKSPRPEPMEPTKLPKKPWSKLAIDVCGPFPTGEQVVVLTDYYSRWPEVKILKSVTSKNILDWLLSVFATHGFPDEIKSDNASYFVSTEFKDTLTSWGIEHKTVTEYWPQANGQVERFNQVLEKHILTAQAEGKAWKPTIPIMLLHYRNTPHRMTGRTPSSLLMNREVKTKLPSFEQQTNDETETRKKDEEEKEKYTDKRRKASPRNLEVGNKVLVTQKHRNKFTTKFHPDPMVITKINGTQIVLKDKNGTQHRRNSSHVKLYQEIPDPEEEIQSDRKHDRQTESREENTEATQTETNQNTTETEIVLRRSTRNRKPDYLKLKFCRFIDEQKIGKPRKTISGLLRNTYDIILRLTTGYTKLQMRRKRCKMAPTGWMIPNVSAIRCKFRDFVLKINPVLNNREILPLCESKLKFTTSTKNEKKQHNEEEIISKITIGLRECGRNPYSHQTIEVHTEENLPSQTDYVQLGAFVHYIAFIELVCNVTVGIREKTLARMACWCRRHEPSAAGSLKCHFLDFGGKHPVKNRDQECDRKRQGPRAQKLNEKFMLKNKDRKKMMQPNYKTAKRNGTVKLKEIPEGITKVPIGRYLAKGINRKTLSNSNAMIETTLTTGKSGKTLPNKFLGDHAICRKYPIFTASWTSALKLIGYHESPNGLSETFADASEHNFFLGKIFEGTLEDPLGDQSINDTTNELKVKYVKKSSPIFNLDTQLMDGILRVGGRLKNAPIPRESKHPIIVPQNNHISNLIVRYYHQISAHAGREHVLSLVRERFWIVGARIMVKRKRQGPRGEQKMADLPKDRVIPNNPPFTFVGVDCFGPFLVKKGRSLVKRYGVLFTCLTIRAIHVEIAYFLDTDSFLQSMRRFIARRAHPEVMRSDNGNNFVAEEKELRNAIEGWNQEKLHKFLLQQHIKWIFNSPAASHQGGVWERCIRTVRKVLKGLFKQQVLDDEGLTILMCEAESIVNSRPLTKVSDDPNDADALTPNHLLFLRSGPYFPPGIFTKEERYSRRRWRKIQFLAAIFWRRLVKEYLSTLQKRQKWTKPRRNFQLGDIVLIVDESDPRCSWPLGGITEVKPGKDGYVRRVKTKSTILERPINKIVFLEADDGLHPIA</sequence>
<feature type="compositionally biased region" description="Basic and acidic residues" evidence="10">
    <location>
        <begin position="1243"/>
        <end position="1257"/>
    </location>
</feature>
<dbReference type="InterPro" id="IPR050951">
    <property type="entry name" value="Retrovirus_Pol_polyprotein"/>
</dbReference>
<feature type="region of interest" description="Disordered" evidence="10">
    <location>
        <begin position="198"/>
        <end position="271"/>
    </location>
</feature>
<proteinExistence type="predicted"/>
<dbReference type="FunFam" id="3.30.420.10:FF:000063">
    <property type="entry name" value="Retrovirus-related Pol polyprotein from transposon 297-like Protein"/>
    <property type="match status" value="1"/>
</dbReference>
<dbReference type="PROSITE" id="PS50994">
    <property type="entry name" value="INTEGRASE"/>
    <property type="match status" value="2"/>
</dbReference>
<dbReference type="PROSITE" id="PS50158">
    <property type="entry name" value="ZF_CCHC"/>
    <property type="match status" value="1"/>
</dbReference>
<dbReference type="FunFam" id="1.10.340.70:FF:000004">
    <property type="entry name" value="Retrovirus-related Pol polyprotein from transposon 297-like Protein"/>
    <property type="match status" value="1"/>
</dbReference>
<dbReference type="SUPFAM" id="SSF53098">
    <property type="entry name" value="Ribonuclease H-like"/>
    <property type="match status" value="2"/>
</dbReference>
<dbReference type="CDD" id="cd01647">
    <property type="entry name" value="RT_LTR"/>
    <property type="match status" value="1"/>
</dbReference>
<feature type="region of interest" description="Disordered" evidence="10">
    <location>
        <begin position="1307"/>
        <end position="1363"/>
    </location>
</feature>
<evidence type="ECO:0000256" key="7">
    <source>
        <dbReference type="ARBA" id="ARBA00022884"/>
    </source>
</evidence>
<reference evidence="11" key="1">
    <citation type="submission" date="2020-04" db="EMBL/GenBank/DDBJ databases">
        <authorList>
            <person name="Alioto T."/>
            <person name="Alioto T."/>
            <person name="Gomez Garrido J."/>
        </authorList>
    </citation>
    <scope>NUCLEOTIDE SEQUENCE</scope>
    <source>
        <strain evidence="11">A484AB</strain>
    </source>
</reference>
<evidence type="ECO:0000256" key="4">
    <source>
        <dbReference type="ARBA" id="ARBA00022759"/>
    </source>
</evidence>
<keyword evidence="1" id="KW-0808">Transferase</keyword>
<dbReference type="PROSITE" id="PS00141">
    <property type="entry name" value="ASP_PROTEASE"/>
    <property type="match status" value="1"/>
</dbReference>
<dbReference type="GO" id="GO:0015074">
    <property type="term" value="P:DNA integration"/>
    <property type="evidence" value="ECO:0007669"/>
    <property type="project" value="UniProtKB-KW"/>
</dbReference>
<dbReference type="InterPro" id="IPR001878">
    <property type="entry name" value="Znf_CCHC"/>
</dbReference>
<evidence type="ECO:0000256" key="5">
    <source>
        <dbReference type="ARBA" id="ARBA00022801"/>
    </source>
</evidence>
<dbReference type="FunFam" id="3.30.70.270:FF:000023">
    <property type="entry name" value="Pol"/>
    <property type="match status" value="1"/>
</dbReference>
<feature type="region of interest" description="Disordered" evidence="10">
    <location>
        <begin position="1"/>
        <end position="47"/>
    </location>
</feature>
<dbReference type="InterPro" id="IPR036397">
    <property type="entry name" value="RNaseH_sf"/>
</dbReference>
<dbReference type="Pfam" id="PF17919">
    <property type="entry name" value="RT_RNaseH_2"/>
    <property type="match status" value="1"/>
</dbReference>
<keyword evidence="3" id="KW-0540">Nuclease</keyword>
<dbReference type="InterPro" id="IPR043502">
    <property type="entry name" value="DNA/RNA_pol_sf"/>
</dbReference>
<feature type="compositionally biased region" description="Low complexity" evidence="10">
    <location>
        <begin position="9"/>
        <end position="28"/>
    </location>
</feature>
<keyword evidence="6" id="KW-0460">Magnesium</keyword>